<dbReference type="EMBL" id="CM000762">
    <property type="protein sequence ID" value="KXG33324.1"/>
    <property type="molecule type" value="Genomic_DNA"/>
</dbReference>
<keyword evidence="2" id="KW-0378">Hydrolase</keyword>
<dbReference type="PANTHER" id="PTHR13620">
    <property type="entry name" value="3-5 EXONUCLEASE"/>
    <property type="match status" value="1"/>
</dbReference>
<organism evidence="3 4">
    <name type="scientific">Sorghum bicolor</name>
    <name type="common">Sorghum</name>
    <name type="synonym">Sorghum vulgare</name>
    <dbReference type="NCBI Taxonomy" id="4558"/>
    <lineage>
        <taxon>Eukaryota</taxon>
        <taxon>Viridiplantae</taxon>
        <taxon>Streptophyta</taxon>
        <taxon>Embryophyta</taxon>
        <taxon>Tracheophyta</taxon>
        <taxon>Spermatophyta</taxon>
        <taxon>Magnoliopsida</taxon>
        <taxon>Liliopsida</taxon>
        <taxon>Poales</taxon>
        <taxon>Poaceae</taxon>
        <taxon>PACMAD clade</taxon>
        <taxon>Panicoideae</taxon>
        <taxon>Andropogonodae</taxon>
        <taxon>Andropogoneae</taxon>
        <taxon>Sorghinae</taxon>
        <taxon>Sorghum</taxon>
    </lineage>
</organism>
<dbReference type="InParanoid" id="A0A1B6Q5X8"/>
<proteinExistence type="predicted"/>
<dbReference type="Gramene" id="KXG33324">
    <property type="protein sequence ID" value="KXG33324"/>
    <property type="gene ID" value="SORBI_3003G289300"/>
</dbReference>
<dbReference type="GO" id="GO:0003676">
    <property type="term" value="F:nucleic acid binding"/>
    <property type="evidence" value="ECO:0007669"/>
    <property type="project" value="InterPro"/>
</dbReference>
<dbReference type="InterPro" id="IPR012337">
    <property type="entry name" value="RNaseH-like_sf"/>
</dbReference>
<dbReference type="AlphaFoldDB" id="A0A1B6Q5X8"/>
<name>A0A1B6Q5X8_SORBI</name>
<dbReference type="PANTHER" id="PTHR13620:SF105">
    <property type="entry name" value="OS01G0737700 PROTEIN"/>
    <property type="match status" value="1"/>
</dbReference>
<keyword evidence="4" id="KW-1185">Reference proteome</keyword>
<evidence type="ECO:0008006" key="5">
    <source>
        <dbReference type="Google" id="ProtNLM"/>
    </source>
</evidence>
<dbReference type="InterPro" id="IPR051132">
    <property type="entry name" value="3-5_Exonuclease_domain"/>
</dbReference>
<dbReference type="GO" id="GO:0008408">
    <property type="term" value="F:3'-5' exonuclease activity"/>
    <property type="evidence" value="ECO:0000318"/>
    <property type="project" value="GO_Central"/>
</dbReference>
<evidence type="ECO:0000256" key="1">
    <source>
        <dbReference type="ARBA" id="ARBA00022722"/>
    </source>
</evidence>
<dbReference type="GO" id="GO:0005737">
    <property type="term" value="C:cytoplasm"/>
    <property type="evidence" value="ECO:0000318"/>
    <property type="project" value="GO_Central"/>
</dbReference>
<evidence type="ECO:0000256" key="2">
    <source>
        <dbReference type="ARBA" id="ARBA00022801"/>
    </source>
</evidence>
<dbReference type="Proteomes" id="UP000000768">
    <property type="component" value="Chromosome 3"/>
</dbReference>
<dbReference type="eggNOG" id="KOG4373">
    <property type="taxonomic scope" value="Eukaryota"/>
</dbReference>
<dbReference type="CDD" id="cd06141">
    <property type="entry name" value="WRN_exo"/>
    <property type="match status" value="1"/>
</dbReference>
<accession>A0A1B6Q5X8</accession>
<protein>
    <recommendedName>
        <fullName evidence="5">3'-5' exonuclease domain-containing protein</fullName>
    </recommendedName>
</protein>
<dbReference type="InterPro" id="IPR036397">
    <property type="entry name" value="RNaseH_sf"/>
</dbReference>
<keyword evidence="1" id="KW-0540">Nuclease</keyword>
<dbReference type="GO" id="GO:0005634">
    <property type="term" value="C:nucleus"/>
    <property type="evidence" value="ECO:0000318"/>
    <property type="project" value="GO_Central"/>
</dbReference>
<sequence>MATRIAIAHTNDGRYMVFFDDDSILTTLTDSGDVVDSWLDEIYRIHRRRLKRLVVGLDVEWRPSYSRYDAPPVAVLQMCVDHRCLVFQILHADYLPDALFDFLADDRLTFVGVGIHGDVAKLRAGSGTSGCAGPGCRRPALVWEVMGVQMEKPYHVRRSPWDSRQLSYDQLKYACADAFASFEVGRRHIGDHIIRYI</sequence>
<gene>
    <name evidence="3" type="ORF">SORBI_3003G289300</name>
</gene>
<reference evidence="4" key="2">
    <citation type="journal article" date="2018" name="Plant J.">
        <title>The Sorghum bicolor reference genome: improved assembly, gene annotations, a transcriptome atlas, and signatures of genome organization.</title>
        <authorList>
            <person name="McCormick R.F."/>
            <person name="Truong S.K."/>
            <person name="Sreedasyam A."/>
            <person name="Jenkins J."/>
            <person name="Shu S."/>
            <person name="Sims D."/>
            <person name="Kennedy M."/>
            <person name="Amirebrahimi M."/>
            <person name="Weers B.D."/>
            <person name="McKinley B."/>
            <person name="Mattison A."/>
            <person name="Morishige D.T."/>
            <person name="Grimwood J."/>
            <person name="Schmutz J."/>
            <person name="Mullet J.E."/>
        </authorList>
    </citation>
    <scope>NUCLEOTIDE SEQUENCE [LARGE SCALE GENOMIC DNA]</scope>
    <source>
        <strain evidence="4">cv. BTx623</strain>
    </source>
</reference>
<dbReference type="OMA" id="HADYIPG"/>
<dbReference type="STRING" id="4558.A0A1B6Q5X8"/>
<reference evidence="3 4" key="1">
    <citation type="journal article" date="2009" name="Nature">
        <title>The Sorghum bicolor genome and the diversification of grasses.</title>
        <authorList>
            <person name="Paterson A.H."/>
            <person name="Bowers J.E."/>
            <person name="Bruggmann R."/>
            <person name="Dubchak I."/>
            <person name="Grimwood J."/>
            <person name="Gundlach H."/>
            <person name="Haberer G."/>
            <person name="Hellsten U."/>
            <person name="Mitros T."/>
            <person name="Poliakov A."/>
            <person name="Schmutz J."/>
            <person name="Spannagl M."/>
            <person name="Tang H."/>
            <person name="Wang X."/>
            <person name="Wicker T."/>
            <person name="Bharti A.K."/>
            <person name="Chapman J."/>
            <person name="Feltus F.A."/>
            <person name="Gowik U."/>
            <person name="Grigoriev I.V."/>
            <person name="Lyons E."/>
            <person name="Maher C.A."/>
            <person name="Martis M."/>
            <person name="Narechania A."/>
            <person name="Otillar R.P."/>
            <person name="Penning B.W."/>
            <person name="Salamov A.A."/>
            <person name="Wang Y."/>
            <person name="Zhang L."/>
            <person name="Carpita N.C."/>
            <person name="Freeling M."/>
            <person name="Gingle A.R."/>
            <person name="Hash C.T."/>
            <person name="Keller B."/>
            <person name="Klein P."/>
            <person name="Kresovich S."/>
            <person name="McCann M.C."/>
            <person name="Ming R."/>
            <person name="Peterson D.G."/>
            <person name="Mehboob-ur-Rahman"/>
            <person name="Ware D."/>
            <person name="Westhoff P."/>
            <person name="Mayer K.F."/>
            <person name="Messing J."/>
            <person name="Rokhsar D.S."/>
        </authorList>
    </citation>
    <scope>NUCLEOTIDE SEQUENCE [LARGE SCALE GENOMIC DNA]</scope>
    <source>
        <strain evidence="4">cv. BTx623</strain>
    </source>
</reference>
<dbReference type="Gene3D" id="3.30.420.10">
    <property type="entry name" value="Ribonuclease H-like superfamily/Ribonuclease H"/>
    <property type="match status" value="2"/>
</dbReference>
<evidence type="ECO:0000313" key="4">
    <source>
        <dbReference type="Proteomes" id="UP000000768"/>
    </source>
</evidence>
<evidence type="ECO:0000313" key="3">
    <source>
        <dbReference type="EMBL" id="KXG33324.1"/>
    </source>
</evidence>
<dbReference type="SUPFAM" id="SSF53098">
    <property type="entry name" value="Ribonuclease H-like"/>
    <property type="match status" value="1"/>
</dbReference>